<gene>
    <name evidence="1" type="ORF">OWV82_009514</name>
</gene>
<reference evidence="1 2" key="1">
    <citation type="journal article" date="2023" name="Science">
        <title>Complex scaffold remodeling in plant triterpene biosynthesis.</title>
        <authorList>
            <person name="De La Pena R."/>
            <person name="Hodgson H."/>
            <person name="Liu J.C."/>
            <person name="Stephenson M.J."/>
            <person name="Martin A.C."/>
            <person name="Owen C."/>
            <person name="Harkess A."/>
            <person name="Leebens-Mack J."/>
            <person name="Jimenez L.E."/>
            <person name="Osbourn A."/>
            <person name="Sattely E.S."/>
        </authorList>
    </citation>
    <scope>NUCLEOTIDE SEQUENCE [LARGE SCALE GENOMIC DNA]</scope>
    <source>
        <strain evidence="2">cv. JPN11</strain>
        <tissue evidence="1">Leaf</tissue>
    </source>
</reference>
<sequence>MAKVGKLTKLKSAMKRLPSFTKLSRSNSSVASAATAADNSDHLHYHQRNDNNSQVHAVYVGKARRRYFLSSDIICHPLFQELVERSGGFDEDGEVEVACEVVLFEHLLWMLESGGTQLGSMQELVEFYTC</sequence>
<dbReference type="EMBL" id="CM051398">
    <property type="protein sequence ID" value="KAJ4717723.1"/>
    <property type="molecule type" value="Genomic_DNA"/>
</dbReference>
<proteinExistence type="predicted"/>
<keyword evidence="2" id="KW-1185">Reference proteome</keyword>
<accession>A0ACC1Y290</accession>
<protein>
    <submittedName>
        <fullName evidence="1">Auxin responsive SAUR protein</fullName>
    </submittedName>
</protein>
<comment type="caution">
    <text evidence="1">The sequence shown here is derived from an EMBL/GenBank/DDBJ whole genome shotgun (WGS) entry which is preliminary data.</text>
</comment>
<dbReference type="Proteomes" id="UP001164539">
    <property type="component" value="Chromosome 5"/>
</dbReference>
<organism evidence="1 2">
    <name type="scientific">Melia azedarach</name>
    <name type="common">Chinaberry tree</name>
    <dbReference type="NCBI Taxonomy" id="155640"/>
    <lineage>
        <taxon>Eukaryota</taxon>
        <taxon>Viridiplantae</taxon>
        <taxon>Streptophyta</taxon>
        <taxon>Embryophyta</taxon>
        <taxon>Tracheophyta</taxon>
        <taxon>Spermatophyta</taxon>
        <taxon>Magnoliopsida</taxon>
        <taxon>eudicotyledons</taxon>
        <taxon>Gunneridae</taxon>
        <taxon>Pentapetalae</taxon>
        <taxon>rosids</taxon>
        <taxon>malvids</taxon>
        <taxon>Sapindales</taxon>
        <taxon>Meliaceae</taxon>
        <taxon>Melia</taxon>
    </lineage>
</organism>
<name>A0ACC1Y290_MELAZ</name>
<evidence type="ECO:0000313" key="1">
    <source>
        <dbReference type="EMBL" id="KAJ4717723.1"/>
    </source>
</evidence>
<evidence type="ECO:0000313" key="2">
    <source>
        <dbReference type="Proteomes" id="UP001164539"/>
    </source>
</evidence>